<sequence>MVKNNIEVDVKVKCIEQGKTQVKVAEEIETTKAYVNRVIKKPDGVVNRTFVRMMEALGYDIELHYVKRNSE</sequence>
<proteinExistence type="predicted"/>
<dbReference type="GO" id="GO:0003677">
    <property type="term" value="F:DNA binding"/>
    <property type="evidence" value="ECO:0007669"/>
    <property type="project" value="InterPro"/>
</dbReference>
<comment type="caution">
    <text evidence="1">The sequence shown here is derived from an EMBL/GenBank/DDBJ whole genome shotgun (WGS) entry which is preliminary data.</text>
</comment>
<accession>A0A7X2TP32</accession>
<dbReference type="Gene3D" id="1.10.260.40">
    <property type="entry name" value="lambda repressor-like DNA-binding domains"/>
    <property type="match status" value="1"/>
</dbReference>
<dbReference type="SUPFAM" id="SSF47413">
    <property type="entry name" value="lambda repressor-like DNA-binding domains"/>
    <property type="match status" value="1"/>
</dbReference>
<reference evidence="1 2" key="1">
    <citation type="submission" date="2019-08" db="EMBL/GenBank/DDBJ databases">
        <title>In-depth cultivation of the pig gut microbiome towards novel bacterial diversity and tailored functional studies.</title>
        <authorList>
            <person name="Wylensek D."/>
            <person name="Hitch T.C.A."/>
            <person name="Clavel T."/>
        </authorList>
    </citation>
    <scope>NUCLEOTIDE SEQUENCE [LARGE SCALE GENOMIC DNA]</scope>
    <source>
        <strain evidence="1 2">Oil+RF-744-WCA-WT-13</strain>
    </source>
</reference>
<dbReference type="Proteomes" id="UP000466864">
    <property type="component" value="Unassembled WGS sequence"/>
</dbReference>
<name>A0A7X2TP32_9FIRM</name>
<dbReference type="RefSeq" id="WP_154458784.1">
    <property type="nucleotide sequence ID" value="NZ_VUMV01000009.1"/>
</dbReference>
<evidence type="ECO:0000313" key="2">
    <source>
        <dbReference type="Proteomes" id="UP000466864"/>
    </source>
</evidence>
<keyword evidence="2" id="KW-1185">Reference proteome</keyword>
<dbReference type="AlphaFoldDB" id="A0A7X2TP32"/>
<evidence type="ECO:0000313" key="1">
    <source>
        <dbReference type="EMBL" id="MST82882.1"/>
    </source>
</evidence>
<dbReference type="EMBL" id="VUMV01000009">
    <property type="protein sequence ID" value="MST82882.1"/>
    <property type="molecule type" value="Genomic_DNA"/>
</dbReference>
<organism evidence="1 2">
    <name type="scientific">Bilifractor porci</name>
    <dbReference type="NCBI Taxonomy" id="2606636"/>
    <lineage>
        <taxon>Bacteria</taxon>
        <taxon>Bacillati</taxon>
        <taxon>Bacillota</taxon>
        <taxon>Clostridia</taxon>
        <taxon>Lachnospirales</taxon>
        <taxon>Lachnospiraceae</taxon>
        <taxon>Bilifractor</taxon>
    </lineage>
</organism>
<gene>
    <name evidence="1" type="ORF">FYJ60_11245</name>
</gene>
<protein>
    <submittedName>
        <fullName evidence="1">Helix-turn-helix transcriptional regulator</fullName>
    </submittedName>
</protein>
<dbReference type="InterPro" id="IPR010982">
    <property type="entry name" value="Lambda_DNA-bd_dom_sf"/>
</dbReference>